<evidence type="ECO:0000313" key="4">
    <source>
        <dbReference type="Proteomes" id="UP000428330"/>
    </source>
</evidence>
<keyword evidence="4" id="KW-1185">Reference proteome</keyword>
<evidence type="ECO:0000313" key="3">
    <source>
        <dbReference type="EMBL" id="QGX98523.1"/>
    </source>
</evidence>
<evidence type="ECO:0000259" key="2">
    <source>
        <dbReference type="PROSITE" id="PS50110"/>
    </source>
</evidence>
<proteinExistence type="predicted"/>
<dbReference type="AlphaFoldDB" id="A0A6I6IRL6"/>
<evidence type="ECO:0000256" key="1">
    <source>
        <dbReference type="PROSITE-ProRule" id="PRU00169"/>
    </source>
</evidence>
<dbReference type="KEGG" id="rom:EI983_09625"/>
<dbReference type="Pfam" id="PF00072">
    <property type="entry name" value="Response_reg"/>
    <property type="match status" value="1"/>
</dbReference>
<organism evidence="3 4">
    <name type="scientific">Roseovarius faecimaris</name>
    <dbReference type="NCBI Taxonomy" id="2494550"/>
    <lineage>
        <taxon>Bacteria</taxon>
        <taxon>Pseudomonadati</taxon>
        <taxon>Pseudomonadota</taxon>
        <taxon>Alphaproteobacteria</taxon>
        <taxon>Rhodobacterales</taxon>
        <taxon>Roseobacteraceae</taxon>
        <taxon>Roseovarius</taxon>
    </lineage>
</organism>
<accession>A0A6I6IRL6</accession>
<dbReference type="RefSeq" id="WP_157707187.1">
    <property type="nucleotide sequence ID" value="NZ_CP034348.1"/>
</dbReference>
<protein>
    <submittedName>
        <fullName evidence="3">Response regulator</fullName>
    </submittedName>
</protein>
<dbReference type="CDD" id="cd00156">
    <property type="entry name" value="REC"/>
    <property type="match status" value="1"/>
</dbReference>
<dbReference type="SUPFAM" id="SSF52172">
    <property type="entry name" value="CheY-like"/>
    <property type="match status" value="1"/>
</dbReference>
<dbReference type="Proteomes" id="UP000428330">
    <property type="component" value="Chromosome"/>
</dbReference>
<feature type="modified residue" description="4-aspartylphosphate" evidence="1">
    <location>
        <position position="57"/>
    </location>
</feature>
<dbReference type="EMBL" id="CP034348">
    <property type="protein sequence ID" value="QGX98523.1"/>
    <property type="molecule type" value="Genomic_DNA"/>
</dbReference>
<dbReference type="GO" id="GO:0000160">
    <property type="term" value="P:phosphorelay signal transduction system"/>
    <property type="evidence" value="ECO:0007669"/>
    <property type="project" value="InterPro"/>
</dbReference>
<dbReference type="Gene3D" id="3.40.50.2300">
    <property type="match status" value="1"/>
</dbReference>
<sequence length="143" mass="15525">MKRTARCLAIEDSLFDQQKILRAASRCNLDVEIDFADTLSKGRAALAVQTYEMILLDNTLPDGRGIDLGCQLASDPRYRDVPIIMVSGWPSPFMWAKAAGSGLRVIEKNEPSYEALGARFREVFAPAEHAAANGRQPAAGTAG</sequence>
<reference evidence="4" key="1">
    <citation type="submission" date="2018-12" db="EMBL/GenBank/DDBJ databases">
        <title>Complete genome sequence of Roseovarius sp. MME-070.</title>
        <authorList>
            <person name="Nam Y.-D."/>
            <person name="Kang J."/>
            <person name="Chung W.-H."/>
            <person name="Park Y.S."/>
        </authorList>
    </citation>
    <scope>NUCLEOTIDE SEQUENCE [LARGE SCALE GENOMIC DNA]</scope>
    <source>
        <strain evidence="4">MME-070</strain>
    </source>
</reference>
<dbReference type="InterPro" id="IPR011006">
    <property type="entry name" value="CheY-like_superfamily"/>
</dbReference>
<keyword evidence="1" id="KW-0597">Phosphoprotein</keyword>
<name>A0A6I6IRL6_9RHOB</name>
<dbReference type="InterPro" id="IPR001789">
    <property type="entry name" value="Sig_transdc_resp-reg_receiver"/>
</dbReference>
<gene>
    <name evidence="3" type="ORF">EI983_09625</name>
</gene>
<dbReference type="OrthoDB" id="9789181at2"/>
<dbReference type="PROSITE" id="PS50110">
    <property type="entry name" value="RESPONSE_REGULATORY"/>
    <property type="match status" value="1"/>
</dbReference>
<feature type="domain" description="Response regulatory" evidence="2">
    <location>
        <begin position="6"/>
        <end position="124"/>
    </location>
</feature>